<dbReference type="EMBL" id="JAFDVH010000002">
    <property type="protein sequence ID" value="KAG7488577.1"/>
    <property type="molecule type" value="Genomic_DNA"/>
</dbReference>
<comment type="caution">
    <text evidence="1">The sequence shown here is derived from an EMBL/GenBank/DDBJ whole genome shotgun (WGS) entry which is preliminary data.</text>
</comment>
<dbReference type="OrthoDB" id="9888309at2759"/>
<dbReference type="Pfam" id="PF17690">
    <property type="entry name" value="DUF5537"/>
    <property type="match status" value="1"/>
</dbReference>
<organism evidence="1 2">
    <name type="scientific">Megalops atlanticus</name>
    <name type="common">Tarpon</name>
    <name type="synonym">Clupea gigantea</name>
    <dbReference type="NCBI Taxonomy" id="7932"/>
    <lineage>
        <taxon>Eukaryota</taxon>
        <taxon>Metazoa</taxon>
        <taxon>Chordata</taxon>
        <taxon>Craniata</taxon>
        <taxon>Vertebrata</taxon>
        <taxon>Euteleostomi</taxon>
        <taxon>Actinopterygii</taxon>
        <taxon>Neopterygii</taxon>
        <taxon>Teleostei</taxon>
        <taxon>Elopiformes</taxon>
        <taxon>Megalopidae</taxon>
        <taxon>Megalops</taxon>
    </lineage>
</organism>
<name>A0A9D3QEN7_MEGAT</name>
<accession>A0A9D3QEN7</accession>
<sequence>MASPKLALLGNDTSECNSSGIQLLGSLGSVGHISCTSLGHGLGKLPGGPKLSNTLTTRRRTPGTQFLQDKSKDVKGLEASCQAEGFFHHRYTYPSFISREDPKMTRFAIEHNIPDKDISGRHFLFDKKWKNDRMDSKLDFRVTERRLPKPNSFIPPLPRDYQVHRSNHINRLVLHKELSHSPSKPFAFGSCEECDLTGPAIVLPVAAQTVGEKQNFSTDAHLNRPRISNQTCSLFRISAQRKSFTYTDPVFGASAPFVQRLAEMGSLEGETVRQENLKKLKKSRRLES</sequence>
<dbReference type="Proteomes" id="UP001046870">
    <property type="component" value="Chromosome 2"/>
</dbReference>
<dbReference type="InterPro" id="IPR040505">
    <property type="entry name" value="DUF5537"/>
</dbReference>
<gene>
    <name evidence="1" type="ORF">MATL_G00035680</name>
</gene>
<dbReference type="AlphaFoldDB" id="A0A9D3QEN7"/>
<protein>
    <submittedName>
        <fullName evidence="1">Uncharacterized protein</fullName>
    </submittedName>
</protein>
<proteinExistence type="predicted"/>
<evidence type="ECO:0000313" key="2">
    <source>
        <dbReference type="Proteomes" id="UP001046870"/>
    </source>
</evidence>
<evidence type="ECO:0000313" key="1">
    <source>
        <dbReference type="EMBL" id="KAG7488577.1"/>
    </source>
</evidence>
<reference evidence="1" key="1">
    <citation type="submission" date="2021-01" db="EMBL/GenBank/DDBJ databases">
        <authorList>
            <person name="Zahm M."/>
            <person name="Roques C."/>
            <person name="Cabau C."/>
            <person name="Klopp C."/>
            <person name="Donnadieu C."/>
            <person name="Jouanno E."/>
            <person name="Lampietro C."/>
            <person name="Louis A."/>
            <person name="Herpin A."/>
            <person name="Echchiki A."/>
            <person name="Berthelot C."/>
            <person name="Parey E."/>
            <person name="Roest-Crollius H."/>
            <person name="Braasch I."/>
            <person name="Postlethwait J."/>
            <person name="Bobe J."/>
            <person name="Montfort J."/>
            <person name="Bouchez O."/>
            <person name="Begum T."/>
            <person name="Mejri S."/>
            <person name="Adams A."/>
            <person name="Chen W.-J."/>
            <person name="Guiguen Y."/>
        </authorList>
    </citation>
    <scope>NUCLEOTIDE SEQUENCE</scope>
    <source>
        <strain evidence="1">YG-15Mar2019-1</strain>
        <tissue evidence="1">Brain</tissue>
    </source>
</reference>
<keyword evidence="2" id="KW-1185">Reference proteome</keyword>